<keyword evidence="7 9" id="KW-0346">Stress response</keyword>
<evidence type="ECO:0000256" key="4">
    <source>
        <dbReference type="ARBA" id="ARBA00022737"/>
    </source>
</evidence>
<dbReference type="Pfam" id="PF00226">
    <property type="entry name" value="DnaJ"/>
    <property type="match status" value="1"/>
</dbReference>
<dbReference type="PROSITE" id="PS00636">
    <property type="entry name" value="DNAJ_1"/>
    <property type="match status" value="1"/>
</dbReference>
<keyword evidence="3 9" id="KW-0479">Metal-binding</keyword>
<evidence type="ECO:0000259" key="12">
    <source>
        <dbReference type="PROSITE" id="PS51188"/>
    </source>
</evidence>
<evidence type="ECO:0000256" key="8">
    <source>
        <dbReference type="ARBA" id="ARBA00023186"/>
    </source>
</evidence>
<dbReference type="GO" id="GO:0042026">
    <property type="term" value="P:protein refolding"/>
    <property type="evidence" value="ECO:0007669"/>
    <property type="project" value="TreeGrafter"/>
</dbReference>
<dbReference type="Gene3D" id="1.10.287.110">
    <property type="entry name" value="DnaJ domain"/>
    <property type="match status" value="1"/>
</dbReference>
<feature type="binding site" evidence="9">
    <location>
        <position position="223"/>
    </location>
    <ligand>
        <name>Zn(2+)</name>
        <dbReference type="ChEBI" id="CHEBI:29105"/>
        <label>2</label>
    </ligand>
</feature>
<dbReference type="PANTHER" id="PTHR43096:SF54">
    <property type="entry name" value="CHAPERONE PROTEIN DNAJ 1"/>
    <property type="match status" value="1"/>
</dbReference>
<evidence type="ECO:0000256" key="2">
    <source>
        <dbReference type="ARBA" id="ARBA00022705"/>
    </source>
</evidence>
<dbReference type="InterPro" id="IPR036410">
    <property type="entry name" value="HSP_DnaJ_Cys-rich_dom_sf"/>
</dbReference>
<comment type="subunit">
    <text evidence="9">Homodimer.</text>
</comment>
<name>A0A3M0GD92_9CORY</name>
<dbReference type="EMBL" id="REGC01000004">
    <property type="protein sequence ID" value="RMB62680.1"/>
    <property type="molecule type" value="Genomic_DNA"/>
</dbReference>
<protein>
    <recommendedName>
        <fullName evidence="9">Chaperone protein DnaJ</fullName>
    </recommendedName>
</protein>
<keyword evidence="8 9" id="KW-0143">Chaperone</keyword>
<evidence type="ECO:0000256" key="5">
    <source>
        <dbReference type="ARBA" id="ARBA00022771"/>
    </source>
</evidence>
<reference evidence="13 14" key="1">
    <citation type="submission" date="2018-10" db="EMBL/GenBank/DDBJ databases">
        <title>Corynebacterium macginleyi genome sequencing and assembly of the type strain and two clinical samples.</title>
        <authorList>
            <person name="Bernier A.-M."/>
            <person name="Bernard K."/>
        </authorList>
    </citation>
    <scope>NUCLEOTIDE SEQUENCE [LARGE SCALE GENOMIC DNA]</scope>
    <source>
        <strain evidence="13 14">NML 120205</strain>
    </source>
</reference>
<evidence type="ECO:0000256" key="6">
    <source>
        <dbReference type="ARBA" id="ARBA00022833"/>
    </source>
</evidence>
<dbReference type="PRINTS" id="PR00625">
    <property type="entry name" value="JDOMAIN"/>
</dbReference>
<keyword evidence="4 9" id="KW-0677">Repeat</keyword>
<dbReference type="GO" id="GO:0006260">
    <property type="term" value="P:DNA replication"/>
    <property type="evidence" value="ECO:0007669"/>
    <property type="project" value="UniProtKB-KW"/>
</dbReference>
<dbReference type="SUPFAM" id="SSF57938">
    <property type="entry name" value="DnaJ/Hsp40 cysteine-rich domain"/>
    <property type="match status" value="1"/>
</dbReference>
<keyword evidence="2 9" id="KW-0235">DNA replication</keyword>
<comment type="domain">
    <text evidence="9">The J domain is necessary and sufficient to stimulate DnaK ATPase activity. Zinc center 1 plays an important role in the autonomous, DnaK-independent chaperone activity of DnaJ. Zinc center 2 is essential for interaction with DnaK and for DnaJ activity.</text>
</comment>
<feature type="zinc finger region" description="CR-type" evidence="10">
    <location>
        <begin position="169"/>
        <end position="246"/>
    </location>
</feature>
<dbReference type="GO" id="GO:0008270">
    <property type="term" value="F:zinc ion binding"/>
    <property type="evidence" value="ECO:0007669"/>
    <property type="project" value="UniProtKB-UniRule"/>
</dbReference>
<organism evidence="13 14">
    <name type="scientific">Corynebacterium macginleyi</name>
    <dbReference type="NCBI Taxonomy" id="38290"/>
    <lineage>
        <taxon>Bacteria</taxon>
        <taxon>Bacillati</taxon>
        <taxon>Actinomycetota</taxon>
        <taxon>Actinomycetes</taxon>
        <taxon>Mycobacteriales</taxon>
        <taxon>Corynebacteriaceae</taxon>
        <taxon>Corynebacterium</taxon>
    </lineage>
</organism>
<dbReference type="SUPFAM" id="SSF46565">
    <property type="entry name" value="Chaperone J-domain"/>
    <property type="match status" value="1"/>
</dbReference>
<sequence>MSAKPEWADKDYYADLGVSSSADHSEIKRAYRKLARDNHPDTHPDDPAAADRFKRVAEAYDVLSDASTRKEYDQFKAMLRSGGGFGRNGGAGFPGGFRSPNMGGQGAQDFDLSDLFGGATGGASQGGGLGDIFGSVFNRSGSAGHAAKPSRGVDVETEITLDFREAAKGTTIPLALSGNAPCTTCHGSGSSSGKTSTCGTCNGTGYTSENRGAFGFSAPCKECDATGRRIPDPCADCNGTGTVHRTRNITVRIPAGVIDGQKVRIAGQGEAGPNGTPAGDLFVAVTVTPDQVFTRDGDDIHITVPVSFAELALGDTVTVPTLDSPVRVKIPAGTPDGRTLRVRGRGIAKRGGKAGDLLVSVHITVPSKLDAAASSALRTYAQAEKDSGFNPRAGWAGAQSN</sequence>
<proteinExistence type="inferred from homology"/>
<dbReference type="PROSITE" id="PS51188">
    <property type="entry name" value="ZF_CR"/>
    <property type="match status" value="1"/>
</dbReference>
<dbReference type="InterPro" id="IPR002939">
    <property type="entry name" value="DnaJ_C"/>
</dbReference>
<dbReference type="GO" id="GO:0031072">
    <property type="term" value="F:heat shock protein binding"/>
    <property type="evidence" value="ECO:0007669"/>
    <property type="project" value="InterPro"/>
</dbReference>
<feature type="binding site" evidence="9">
    <location>
        <position position="234"/>
    </location>
    <ligand>
        <name>Zn(2+)</name>
        <dbReference type="ChEBI" id="CHEBI:29105"/>
        <label>1</label>
    </ligand>
</feature>
<comment type="cofactor">
    <cofactor evidence="9">
        <name>Zn(2+)</name>
        <dbReference type="ChEBI" id="CHEBI:29105"/>
    </cofactor>
    <text evidence="9">Binds 2 Zn(2+) ions per monomer.</text>
</comment>
<gene>
    <name evidence="9 13" type="primary">dnaJ</name>
    <name evidence="13" type="ORF">D9543_05075</name>
</gene>
<evidence type="ECO:0000313" key="14">
    <source>
        <dbReference type="Proteomes" id="UP000270649"/>
    </source>
</evidence>
<accession>A0A3M0GD92</accession>
<evidence type="ECO:0000256" key="1">
    <source>
        <dbReference type="ARBA" id="ARBA00022490"/>
    </source>
</evidence>
<dbReference type="GO" id="GO:0005737">
    <property type="term" value="C:cytoplasm"/>
    <property type="evidence" value="ECO:0007669"/>
    <property type="project" value="UniProtKB-SubCell"/>
</dbReference>
<evidence type="ECO:0000313" key="13">
    <source>
        <dbReference type="EMBL" id="RMB62680.1"/>
    </source>
</evidence>
<feature type="binding site" evidence="9">
    <location>
        <position position="185"/>
    </location>
    <ligand>
        <name>Zn(2+)</name>
        <dbReference type="ChEBI" id="CHEBI:29105"/>
        <label>1</label>
    </ligand>
</feature>
<dbReference type="InterPro" id="IPR008971">
    <property type="entry name" value="HSP40/DnaJ_pept-bd"/>
</dbReference>
<dbReference type="Gene3D" id="2.60.260.20">
    <property type="entry name" value="Urease metallochaperone UreE, N-terminal domain"/>
    <property type="match status" value="2"/>
</dbReference>
<dbReference type="GO" id="GO:0005524">
    <property type="term" value="F:ATP binding"/>
    <property type="evidence" value="ECO:0007669"/>
    <property type="project" value="InterPro"/>
</dbReference>
<evidence type="ECO:0000256" key="10">
    <source>
        <dbReference type="PROSITE-ProRule" id="PRU00546"/>
    </source>
</evidence>
<dbReference type="GO" id="GO:0009408">
    <property type="term" value="P:response to heat"/>
    <property type="evidence" value="ECO:0007669"/>
    <property type="project" value="InterPro"/>
</dbReference>
<feature type="binding site" evidence="9">
    <location>
        <position position="198"/>
    </location>
    <ligand>
        <name>Zn(2+)</name>
        <dbReference type="ChEBI" id="CHEBI:29105"/>
        <label>2</label>
    </ligand>
</feature>
<dbReference type="Pfam" id="PF01556">
    <property type="entry name" value="DnaJ_C"/>
    <property type="match status" value="1"/>
</dbReference>
<feature type="binding site" evidence="9">
    <location>
        <position position="182"/>
    </location>
    <ligand>
        <name>Zn(2+)</name>
        <dbReference type="ChEBI" id="CHEBI:29105"/>
        <label>1</label>
    </ligand>
</feature>
<dbReference type="InterPro" id="IPR018253">
    <property type="entry name" value="DnaJ_domain_CS"/>
</dbReference>
<comment type="similarity">
    <text evidence="9">Belongs to the DnaJ family.</text>
</comment>
<dbReference type="InterPro" id="IPR001623">
    <property type="entry name" value="DnaJ_domain"/>
</dbReference>
<feature type="binding site" evidence="9">
    <location>
        <position position="237"/>
    </location>
    <ligand>
        <name>Zn(2+)</name>
        <dbReference type="ChEBI" id="CHEBI:29105"/>
        <label>1</label>
    </ligand>
</feature>
<dbReference type="RefSeq" id="WP_121927699.1">
    <property type="nucleotide sequence ID" value="NZ_JAACCH010000028.1"/>
</dbReference>
<dbReference type="PANTHER" id="PTHR43096">
    <property type="entry name" value="DNAJ HOMOLOG 1, MITOCHONDRIAL-RELATED"/>
    <property type="match status" value="1"/>
</dbReference>
<dbReference type="PROSITE" id="PS50076">
    <property type="entry name" value="DNAJ_2"/>
    <property type="match status" value="1"/>
</dbReference>
<dbReference type="Proteomes" id="UP000270649">
    <property type="component" value="Unassembled WGS sequence"/>
</dbReference>
<evidence type="ECO:0000256" key="7">
    <source>
        <dbReference type="ARBA" id="ARBA00023016"/>
    </source>
</evidence>
<feature type="binding site" evidence="9">
    <location>
        <position position="220"/>
    </location>
    <ligand>
        <name>Zn(2+)</name>
        <dbReference type="ChEBI" id="CHEBI:29105"/>
        <label>2</label>
    </ligand>
</feature>
<feature type="domain" description="CR-type" evidence="12">
    <location>
        <begin position="169"/>
        <end position="246"/>
    </location>
</feature>
<dbReference type="FunFam" id="2.60.260.20:FF:000005">
    <property type="entry name" value="Chaperone protein dnaJ 1, mitochondrial"/>
    <property type="match status" value="1"/>
</dbReference>
<dbReference type="NCBIfam" id="NF010872">
    <property type="entry name" value="PRK14279.1"/>
    <property type="match status" value="1"/>
</dbReference>
<comment type="caution">
    <text evidence="13">The sequence shown here is derived from an EMBL/GenBank/DDBJ whole genome shotgun (WGS) entry which is preliminary data.</text>
</comment>
<dbReference type="CDD" id="cd06257">
    <property type="entry name" value="DnaJ"/>
    <property type="match status" value="1"/>
</dbReference>
<keyword evidence="1 9" id="KW-0963">Cytoplasm</keyword>
<dbReference type="SUPFAM" id="SSF49493">
    <property type="entry name" value="HSP40/DnaJ peptide-binding domain"/>
    <property type="match status" value="2"/>
</dbReference>
<evidence type="ECO:0000256" key="9">
    <source>
        <dbReference type="HAMAP-Rule" id="MF_01152"/>
    </source>
</evidence>
<dbReference type="Pfam" id="PF00684">
    <property type="entry name" value="DnaJ_CXXCXGXG"/>
    <property type="match status" value="1"/>
</dbReference>
<dbReference type="CDD" id="cd10747">
    <property type="entry name" value="DnaJ_C"/>
    <property type="match status" value="1"/>
</dbReference>
<keyword evidence="6 9" id="KW-0862">Zinc</keyword>
<dbReference type="InterPro" id="IPR012724">
    <property type="entry name" value="DnaJ"/>
</dbReference>
<comment type="subcellular location">
    <subcellularLocation>
        <location evidence="9">Cytoplasm</location>
    </subcellularLocation>
</comment>
<dbReference type="InterPro" id="IPR001305">
    <property type="entry name" value="HSP_DnaJ_Cys-rich_dom"/>
</dbReference>
<dbReference type="SMART" id="SM00271">
    <property type="entry name" value="DnaJ"/>
    <property type="match status" value="1"/>
</dbReference>
<evidence type="ECO:0000256" key="3">
    <source>
        <dbReference type="ARBA" id="ARBA00022723"/>
    </source>
</evidence>
<dbReference type="Gene3D" id="2.10.230.10">
    <property type="entry name" value="Heat shock protein DnaJ, cysteine-rich domain"/>
    <property type="match status" value="1"/>
</dbReference>
<dbReference type="CDD" id="cd10719">
    <property type="entry name" value="DnaJ_zf"/>
    <property type="match status" value="1"/>
</dbReference>
<comment type="caution">
    <text evidence="9">Lacks conserved residue(s) required for the propagation of feature annotation.</text>
</comment>
<dbReference type="AlphaFoldDB" id="A0A3M0GD92"/>
<feature type="domain" description="J" evidence="11">
    <location>
        <begin position="11"/>
        <end position="76"/>
    </location>
</feature>
<dbReference type="InterPro" id="IPR036869">
    <property type="entry name" value="J_dom_sf"/>
</dbReference>
<comment type="function">
    <text evidence="9">Participates actively in the response to hyperosmotic and heat shock by preventing the aggregation of stress-denatured proteins and by disaggregating proteins, also in an autonomous, DnaK-independent fashion. Unfolded proteins bind initially to DnaJ; upon interaction with the DnaJ-bound protein, DnaK hydrolyzes its bound ATP, resulting in the formation of a stable complex. GrpE releases ADP from DnaK; ATP binding to DnaK triggers the release of the substrate protein, thus completing the reaction cycle. Several rounds of ATP-dependent interactions between DnaJ, DnaK and GrpE are required for fully efficient folding. Also involved, together with DnaK and GrpE, in the DNA replication of plasmids through activation of initiation proteins.</text>
</comment>
<dbReference type="HAMAP" id="MF_01152">
    <property type="entry name" value="DnaJ"/>
    <property type="match status" value="1"/>
</dbReference>
<keyword evidence="5 9" id="KW-0863">Zinc-finger</keyword>
<evidence type="ECO:0000259" key="11">
    <source>
        <dbReference type="PROSITE" id="PS50076"/>
    </source>
</evidence>
<dbReference type="GO" id="GO:0051082">
    <property type="term" value="F:unfolded protein binding"/>
    <property type="evidence" value="ECO:0007669"/>
    <property type="project" value="UniProtKB-UniRule"/>
</dbReference>
<feature type="binding site" evidence="9">
    <location>
        <position position="201"/>
    </location>
    <ligand>
        <name>Zn(2+)</name>
        <dbReference type="ChEBI" id="CHEBI:29105"/>
        <label>2</label>
    </ligand>
</feature>